<dbReference type="PROSITE" id="PS50115">
    <property type="entry name" value="ARFGAP"/>
    <property type="match status" value="1"/>
</dbReference>
<evidence type="ECO:0000259" key="6">
    <source>
        <dbReference type="PROSITE" id="PS50115"/>
    </source>
</evidence>
<dbReference type="PRINTS" id="PR00405">
    <property type="entry name" value="REVINTRACTNG"/>
</dbReference>
<evidence type="ECO:0000313" key="9">
    <source>
        <dbReference type="WBParaSite" id="SSLN_0001202501-mRNA-1"/>
    </source>
</evidence>
<sequence>MLKSKPYRARQSVDRTQLIIAEILKDDDNKYCADCDAKAPRWASWNIGVLLCIRCAGIHRGLGVHISKVKSINLDSWEPHQIMLREIGNRRGREIYEANLPEYFRRPQTDFALEQFIRAKYEQKRYIASDFIPPTPNADAVKKVTNLRIFYTDRFLTIRTKCEDSEIMVKFGKPIRIFWHANFKL</sequence>
<reference evidence="7 8" key="2">
    <citation type="submission" date="2018-11" db="EMBL/GenBank/DDBJ databases">
        <authorList>
            <consortium name="Pathogen Informatics"/>
        </authorList>
    </citation>
    <scope>NUCLEOTIDE SEQUENCE [LARGE SCALE GENOMIC DNA]</scope>
    <source>
        <strain evidence="7 8">NST_G2</strain>
    </source>
</reference>
<dbReference type="STRING" id="70667.A0A183T532"/>
<dbReference type="WBParaSite" id="SSLN_0001202501-mRNA-1">
    <property type="protein sequence ID" value="SSLN_0001202501-mRNA-1"/>
    <property type="gene ID" value="SSLN_0001202501"/>
</dbReference>
<proteinExistence type="predicted"/>
<evidence type="ECO:0000313" key="7">
    <source>
        <dbReference type="EMBL" id="VDL97965.1"/>
    </source>
</evidence>
<evidence type="ECO:0000256" key="1">
    <source>
        <dbReference type="ARBA" id="ARBA00022468"/>
    </source>
</evidence>
<dbReference type="InterPro" id="IPR038508">
    <property type="entry name" value="ArfGAP_dom_sf"/>
</dbReference>
<gene>
    <name evidence="7" type="ORF">SSLN_LOCUS11580</name>
</gene>
<keyword evidence="1" id="KW-0343">GTPase activation</keyword>
<dbReference type="AlphaFoldDB" id="A0A183T532"/>
<dbReference type="EMBL" id="UYSU01036640">
    <property type="protein sequence ID" value="VDL97965.1"/>
    <property type="molecule type" value="Genomic_DNA"/>
</dbReference>
<evidence type="ECO:0000256" key="2">
    <source>
        <dbReference type="ARBA" id="ARBA00022723"/>
    </source>
</evidence>
<reference evidence="9" key="1">
    <citation type="submission" date="2016-06" db="UniProtKB">
        <authorList>
            <consortium name="WormBaseParasite"/>
        </authorList>
    </citation>
    <scope>IDENTIFICATION</scope>
</reference>
<accession>A0A183T532</accession>
<dbReference type="GO" id="GO:0005096">
    <property type="term" value="F:GTPase activator activity"/>
    <property type="evidence" value="ECO:0007669"/>
    <property type="project" value="UniProtKB-KW"/>
</dbReference>
<dbReference type="SUPFAM" id="SSF57863">
    <property type="entry name" value="ArfGap/RecO-like zinc finger"/>
    <property type="match status" value="1"/>
</dbReference>
<organism evidence="9">
    <name type="scientific">Schistocephalus solidus</name>
    <name type="common">Tapeworm</name>
    <dbReference type="NCBI Taxonomy" id="70667"/>
    <lineage>
        <taxon>Eukaryota</taxon>
        <taxon>Metazoa</taxon>
        <taxon>Spiralia</taxon>
        <taxon>Lophotrochozoa</taxon>
        <taxon>Platyhelminthes</taxon>
        <taxon>Cestoda</taxon>
        <taxon>Eucestoda</taxon>
        <taxon>Diphyllobothriidea</taxon>
        <taxon>Diphyllobothriidae</taxon>
        <taxon>Schistocephalus</taxon>
    </lineage>
</organism>
<feature type="domain" description="Arf-GAP" evidence="6">
    <location>
        <begin position="17"/>
        <end position="139"/>
    </location>
</feature>
<dbReference type="InterPro" id="IPR001164">
    <property type="entry name" value="ArfGAP_dom"/>
</dbReference>
<dbReference type="SMART" id="SM00105">
    <property type="entry name" value="ArfGap"/>
    <property type="match status" value="1"/>
</dbReference>
<dbReference type="Proteomes" id="UP000275846">
    <property type="component" value="Unassembled WGS sequence"/>
</dbReference>
<evidence type="ECO:0000256" key="3">
    <source>
        <dbReference type="ARBA" id="ARBA00022771"/>
    </source>
</evidence>
<dbReference type="Gene3D" id="1.10.220.150">
    <property type="entry name" value="Arf GTPase activating protein"/>
    <property type="match status" value="1"/>
</dbReference>
<protein>
    <submittedName>
        <fullName evidence="9">Arf-GAP domain-containing protein</fullName>
    </submittedName>
</protein>
<keyword evidence="8" id="KW-1185">Reference proteome</keyword>
<dbReference type="InterPro" id="IPR051718">
    <property type="entry name" value="ARF_GTPase-activating"/>
</dbReference>
<keyword evidence="4" id="KW-0862">Zinc</keyword>
<dbReference type="InterPro" id="IPR044732">
    <property type="entry name" value="ArfGAP_SMAP1-like"/>
</dbReference>
<evidence type="ECO:0000256" key="5">
    <source>
        <dbReference type="PROSITE-ProRule" id="PRU00288"/>
    </source>
</evidence>
<keyword evidence="2" id="KW-0479">Metal-binding</keyword>
<evidence type="ECO:0000313" key="8">
    <source>
        <dbReference type="Proteomes" id="UP000275846"/>
    </source>
</evidence>
<dbReference type="CDD" id="cd08839">
    <property type="entry name" value="ArfGap_SMAP"/>
    <property type="match status" value="1"/>
</dbReference>
<dbReference type="OrthoDB" id="73919at2759"/>
<dbReference type="InterPro" id="IPR037278">
    <property type="entry name" value="ARFGAP/RecO"/>
</dbReference>
<keyword evidence="3 5" id="KW-0863">Zinc-finger</keyword>
<dbReference type="GO" id="GO:0008270">
    <property type="term" value="F:zinc ion binding"/>
    <property type="evidence" value="ECO:0007669"/>
    <property type="project" value="UniProtKB-KW"/>
</dbReference>
<dbReference type="PANTHER" id="PTHR45705:SF1">
    <property type="entry name" value="FI20236P1"/>
    <property type="match status" value="1"/>
</dbReference>
<name>A0A183T532_SCHSO</name>
<dbReference type="PANTHER" id="PTHR45705">
    <property type="entry name" value="FI20236P1"/>
    <property type="match status" value="1"/>
</dbReference>
<dbReference type="FunFam" id="1.10.220.150:FF:000009">
    <property type="entry name" value="stromal membrane-associated protein 1 isoform X1"/>
    <property type="match status" value="1"/>
</dbReference>
<dbReference type="Pfam" id="PF01412">
    <property type="entry name" value="ArfGap"/>
    <property type="match status" value="1"/>
</dbReference>
<evidence type="ECO:0000256" key="4">
    <source>
        <dbReference type="ARBA" id="ARBA00022833"/>
    </source>
</evidence>
<dbReference type="GO" id="GO:0005737">
    <property type="term" value="C:cytoplasm"/>
    <property type="evidence" value="ECO:0007669"/>
    <property type="project" value="TreeGrafter"/>
</dbReference>